<evidence type="ECO:0000313" key="3">
    <source>
        <dbReference type="EMBL" id="TMM49949.1"/>
    </source>
</evidence>
<evidence type="ECO:0000256" key="1">
    <source>
        <dbReference type="SAM" id="Phobius"/>
    </source>
</evidence>
<evidence type="ECO:0000313" key="4">
    <source>
        <dbReference type="Proteomes" id="UP000309668"/>
    </source>
</evidence>
<proteinExistence type="predicted"/>
<accession>A0A5S3P8W6</accession>
<dbReference type="AlphaFoldDB" id="A0A5S3P8W6"/>
<sequence>MKTLISRIKRDERGSTLIEFAILAPVIIGMFFGVVQVGMSMQSYNAMRGAASDTARYAVIEYMKENEVTDAALKTQAETIAKAAPYMLGSNVIATVTPVASPRVSGTFEKTLTITYTPPSVLPLFDYTSSELTFSRPIFLIDE</sequence>
<keyword evidence="1" id="KW-0812">Transmembrane</keyword>
<dbReference type="RefSeq" id="WP_138615510.1">
    <property type="nucleotide sequence ID" value="NZ_VCAO01000001.1"/>
</dbReference>
<name>A0A5S3P8W6_9SPHN</name>
<organism evidence="3 4">
    <name type="scientific">Qipengyuania marisflavi</name>
    <dbReference type="NCBI Taxonomy" id="2486356"/>
    <lineage>
        <taxon>Bacteria</taxon>
        <taxon>Pseudomonadati</taxon>
        <taxon>Pseudomonadota</taxon>
        <taxon>Alphaproteobacteria</taxon>
        <taxon>Sphingomonadales</taxon>
        <taxon>Erythrobacteraceae</taxon>
        <taxon>Qipengyuania</taxon>
    </lineage>
</organism>
<dbReference type="Proteomes" id="UP000309668">
    <property type="component" value="Unassembled WGS sequence"/>
</dbReference>
<protein>
    <submittedName>
        <fullName evidence="3">Pilus assembly protein</fullName>
    </submittedName>
</protein>
<keyword evidence="4" id="KW-1185">Reference proteome</keyword>
<reference evidence="3 4" key="1">
    <citation type="submission" date="2019-05" db="EMBL/GenBank/DDBJ databases">
        <title>Erythrobacter marisflavi sp. nov., isolated from isolated from water of an estuary environment.</title>
        <authorList>
            <person name="Yoon J.-H."/>
        </authorList>
    </citation>
    <scope>NUCLEOTIDE SEQUENCE [LARGE SCALE GENOMIC DNA]</scope>
    <source>
        <strain evidence="3 4">KEM-5</strain>
    </source>
</reference>
<dbReference type="InterPro" id="IPR012495">
    <property type="entry name" value="TadE-like_dom"/>
</dbReference>
<feature type="transmembrane region" description="Helical" evidence="1">
    <location>
        <begin position="20"/>
        <end position="39"/>
    </location>
</feature>
<feature type="domain" description="TadE-like" evidence="2">
    <location>
        <begin position="14"/>
        <end position="56"/>
    </location>
</feature>
<gene>
    <name evidence="3" type="ORF">FEV51_01755</name>
</gene>
<dbReference type="Pfam" id="PF07811">
    <property type="entry name" value="TadE"/>
    <property type="match status" value="1"/>
</dbReference>
<keyword evidence="1" id="KW-1133">Transmembrane helix</keyword>
<dbReference type="OrthoDB" id="7427721at2"/>
<comment type="caution">
    <text evidence="3">The sequence shown here is derived from an EMBL/GenBank/DDBJ whole genome shotgun (WGS) entry which is preliminary data.</text>
</comment>
<dbReference type="EMBL" id="VCAO01000001">
    <property type="protein sequence ID" value="TMM49949.1"/>
    <property type="molecule type" value="Genomic_DNA"/>
</dbReference>
<keyword evidence="1" id="KW-0472">Membrane</keyword>
<evidence type="ECO:0000259" key="2">
    <source>
        <dbReference type="Pfam" id="PF07811"/>
    </source>
</evidence>